<dbReference type="Gramene" id="KFK29484">
    <property type="protein sequence ID" value="KFK29484"/>
    <property type="gene ID" value="AALP_AA7G140200"/>
</dbReference>
<feature type="region of interest" description="Disordered" evidence="2">
    <location>
        <begin position="217"/>
        <end position="283"/>
    </location>
</feature>
<accession>A0A087GHY2</accession>
<sequence>MGHTRDECVRNPKGKEKSLVTWSNSDSKDEERDESQSCEGYFGVIEDDETNLSLIKDNKLMSKHLLKTQDVNKELTSENKQLSDSIKCLRAEYEKIDKEIQSTNLQGIVDQLKLELKDKEEENHKLIANDLVLHKEIEHLKELLDGEKAESEVLRDHLNEQLRNIKMLSKGTKDHEKLLSVGKSGKKQQPQDGMVGRQLDVDQQKSQGVFDLVTTKDGSREATTTRWDGQTTAGCESAETTGCVDQATTNDGSAKTTTTRWDCQTTPKGGSAEKATTRQKTEA</sequence>
<reference evidence="4" key="1">
    <citation type="journal article" date="2015" name="Nat. Plants">
        <title>Genome expansion of Arabis alpina linked with retrotransposition and reduced symmetric DNA methylation.</title>
        <authorList>
            <person name="Willing E.M."/>
            <person name="Rawat V."/>
            <person name="Mandakova T."/>
            <person name="Maumus F."/>
            <person name="James G.V."/>
            <person name="Nordstroem K.J."/>
            <person name="Becker C."/>
            <person name="Warthmann N."/>
            <person name="Chica C."/>
            <person name="Szarzynska B."/>
            <person name="Zytnicki M."/>
            <person name="Albani M.C."/>
            <person name="Kiefer C."/>
            <person name="Bergonzi S."/>
            <person name="Castaings L."/>
            <person name="Mateos J.L."/>
            <person name="Berns M.C."/>
            <person name="Bujdoso N."/>
            <person name="Piofczyk T."/>
            <person name="de Lorenzo L."/>
            <person name="Barrero-Sicilia C."/>
            <person name="Mateos I."/>
            <person name="Piednoel M."/>
            <person name="Hagmann J."/>
            <person name="Chen-Min-Tao R."/>
            <person name="Iglesias-Fernandez R."/>
            <person name="Schuster S.C."/>
            <person name="Alonso-Blanco C."/>
            <person name="Roudier F."/>
            <person name="Carbonero P."/>
            <person name="Paz-Ares J."/>
            <person name="Davis S.J."/>
            <person name="Pecinka A."/>
            <person name="Quesneville H."/>
            <person name="Colot V."/>
            <person name="Lysak M.A."/>
            <person name="Weigel D."/>
            <person name="Coupland G."/>
            <person name="Schneeberger K."/>
        </authorList>
    </citation>
    <scope>NUCLEOTIDE SEQUENCE [LARGE SCALE GENOMIC DNA]</scope>
    <source>
        <strain evidence="4">cv. Pajares</strain>
    </source>
</reference>
<evidence type="ECO:0000256" key="2">
    <source>
        <dbReference type="SAM" id="MobiDB-lite"/>
    </source>
</evidence>
<gene>
    <name evidence="3" type="ordered locus">AALP_Aa7g140200</name>
</gene>
<feature type="compositionally biased region" description="Polar residues" evidence="2">
    <location>
        <begin position="221"/>
        <end position="240"/>
    </location>
</feature>
<name>A0A087GHY2_ARAAL</name>
<dbReference type="Proteomes" id="UP000029120">
    <property type="component" value="Chromosome 7"/>
</dbReference>
<feature type="coiled-coil region" evidence="1">
    <location>
        <begin position="72"/>
        <end position="129"/>
    </location>
</feature>
<proteinExistence type="predicted"/>
<dbReference type="AlphaFoldDB" id="A0A087GHY2"/>
<protein>
    <submittedName>
        <fullName evidence="3">Uncharacterized protein</fullName>
    </submittedName>
</protein>
<feature type="compositionally biased region" description="Polar residues" evidence="2">
    <location>
        <begin position="246"/>
        <end position="268"/>
    </location>
</feature>
<feature type="compositionally biased region" description="Basic and acidic residues" evidence="2">
    <location>
        <begin position="1"/>
        <end position="18"/>
    </location>
</feature>
<dbReference type="EMBL" id="CM002875">
    <property type="protein sequence ID" value="KFK29484.1"/>
    <property type="molecule type" value="Genomic_DNA"/>
</dbReference>
<evidence type="ECO:0000256" key="1">
    <source>
        <dbReference type="SAM" id="Coils"/>
    </source>
</evidence>
<organism evidence="3 4">
    <name type="scientific">Arabis alpina</name>
    <name type="common">Alpine rock-cress</name>
    <dbReference type="NCBI Taxonomy" id="50452"/>
    <lineage>
        <taxon>Eukaryota</taxon>
        <taxon>Viridiplantae</taxon>
        <taxon>Streptophyta</taxon>
        <taxon>Embryophyta</taxon>
        <taxon>Tracheophyta</taxon>
        <taxon>Spermatophyta</taxon>
        <taxon>Magnoliopsida</taxon>
        <taxon>eudicotyledons</taxon>
        <taxon>Gunneridae</taxon>
        <taxon>Pentapetalae</taxon>
        <taxon>rosids</taxon>
        <taxon>malvids</taxon>
        <taxon>Brassicales</taxon>
        <taxon>Brassicaceae</taxon>
        <taxon>Arabideae</taxon>
        <taxon>Arabis</taxon>
    </lineage>
</organism>
<evidence type="ECO:0000313" key="4">
    <source>
        <dbReference type="Proteomes" id="UP000029120"/>
    </source>
</evidence>
<keyword evidence="1" id="KW-0175">Coiled coil</keyword>
<evidence type="ECO:0000313" key="3">
    <source>
        <dbReference type="EMBL" id="KFK29484.1"/>
    </source>
</evidence>
<feature type="region of interest" description="Disordered" evidence="2">
    <location>
        <begin position="1"/>
        <end position="37"/>
    </location>
</feature>
<keyword evidence="4" id="KW-1185">Reference proteome</keyword>